<dbReference type="STRING" id="29571.SAMN05878437_1407"/>
<dbReference type="Proteomes" id="UP000190911">
    <property type="component" value="Chromosome I"/>
</dbReference>
<dbReference type="AlphaFoldDB" id="A0A1M7GAW0"/>
<evidence type="ECO:0000313" key="2">
    <source>
        <dbReference type="Proteomes" id="UP000190911"/>
    </source>
</evidence>
<proteinExistence type="predicted"/>
<accession>A0A1M7GAW0</accession>
<sequence length="210" mass="24042">MITPEPHDTSSDNALSLAVIKLLKGVVYQDDDPGLWQQIMTLQPRIRDYVALLGLTFQLDEAEGYAWLVTRESDADETPLPRLMSRRQLSYPVSLLIALLRRKLAEADASGGDVRVILDREEVVSLMRTFLPESSNEARLVDQIDSHLNKVADLGFIRRLRDQPDKIEIRRILKAYVDAQWLNAFDLRLADYRQHITPHNDQPATREGQQ</sequence>
<gene>
    <name evidence="1" type="ORF">SAMN05878437_1407</name>
</gene>
<reference evidence="1 2" key="1">
    <citation type="submission" date="2016-11" db="EMBL/GenBank/DDBJ databases">
        <authorList>
            <person name="Jaros S."/>
            <person name="Januszkiewicz K."/>
            <person name="Wedrychowicz H."/>
        </authorList>
    </citation>
    <scope>NUCLEOTIDE SEQUENCE [LARGE SCALE GENOMIC DNA]</scope>
    <source>
        <strain evidence="1 2">ACAM 12</strain>
    </source>
</reference>
<keyword evidence="2" id="KW-1185">Reference proteome</keyword>
<dbReference type="InParanoid" id="A0A1M7GAW0"/>
<organism evidence="1 2">
    <name type="scientific">Vreelandella subglaciescola</name>
    <dbReference type="NCBI Taxonomy" id="29571"/>
    <lineage>
        <taxon>Bacteria</taxon>
        <taxon>Pseudomonadati</taxon>
        <taxon>Pseudomonadota</taxon>
        <taxon>Gammaproteobacteria</taxon>
        <taxon>Oceanospirillales</taxon>
        <taxon>Halomonadaceae</taxon>
        <taxon>Vreelandella</taxon>
    </lineage>
</organism>
<dbReference type="EMBL" id="LT670847">
    <property type="protein sequence ID" value="SHM13522.1"/>
    <property type="molecule type" value="Genomic_DNA"/>
</dbReference>
<dbReference type="OrthoDB" id="5295172at2"/>
<evidence type="ECO:0008006" key="3">
    <source>
        <dbReference type="Google" id="ProtNLM"/>
    </source>
</evidence>
<dbReference type="InterPro" id="IPR025449">
    <property type="entry name" value="JetB"/>
</dbReference>
<dbReference type="RefSeq" id="WP_079552414.1">
    <property type="nucleotide sequence ID" value="NZ_LT670847.1"/>
</dbReference>
<dbReference type="Pfam" id="PF13835">
    <property type="entry name" value="DUF4194"/>
    <property type="match status" value="1"/>
</dbReference>
<protein>
    <recommendedName>
        <fullName evidence="3">DUF4194 domain-containing protein</fullName>
    </recommendedName>
</protein>
<name>A0A1M7GAW0_9GAMM</name>
<evidence type="ECO:0000313" key="1">
    <source>
        <dbReference type="EMBL" id="SHM13522.1"/>
    </source>
</evidence>